<dbReference type="NCBIfam" id="NF002969">
    <property type="entry name" value="PRK03643.1"/>
    <property type="match status" value="1"/>
</dbReference>
<proteinExistence type="predicted"/>
<evidence type="ECO:0000256" key="1">
    <source>
        <dbReference type="ARBA" id="ARBA00023002"/>
    </source>
</evidence>
<dbReference type="PANTHER" id="PTHR30524:SF0">
    <property type="entry name" value="ALTRONATE OXIDOREDUCTASE-RELATED"/>
    <property type="match status" value="1"/>
</dbReference>
<dbReference type="InterPro" id="IPR036291">
    <property type="entry name" value="NAD(P)-bd_dom_sf"/>
</dbReference>
<dbReference type="SUPFAM" id="SSF48179">
    <property type="entry name" value="6-phosphogluconate dehydrogenase C-terminal domain-like"/>
    <property type="match status" value="1"/>
</dbReference>
<evidence type="ECO:0000313" key="6">
    <source>
        <dbReference type="Proteomes" id="UP000058636"/>
    </source>
</evidence>
<dbReference type="InterPro" id="IPR008927">
    <property type="entry name" value="6-PGluconate_DH-like_C_sf"/>
</dbReference>
<dbReference type="GO" id="GO:0019592">
    <property type="term" value="P:mannitol catabolic process"/>
    <property type="evidence" value="ECO:0007669"/>
    <property type="project" value="TreeGrafter"/>
</dbReference>
<dbReference type="Gene3D" id="1.10.1040.10">
    <property type="entry name" value="N-(1-d-carboxylethyl)-l-norvaline Dehydrogenase, domain 2"/>
    <property type="match status" value="1"/>
</dbReference>
<reference evidence="5 6" key="1">
    <citation type="journal article" date="2015" name="MBio">
        <title>Genome-Resolved Metagenomic Analysis Reveals Roles for Candidate Phyla and Other Microbial Community Members in Biogeochemical Transformations in Oil Reservoirs.</title>
        <authorList>
            <person name="Hu P."/>
            <person name="Tom L."/>
            <person name="Singh A."/>
            <person name="Thomas B.C."/>
            <person name="Baker B.J."/>
            <person name="Piceno Y.M."/>
            <person name="Andersen G.L."/>
            <person name="Banfield J.F."/>
        </authorList>
    </citation>
    <scope>NUCLEOTIDE SEQUENCE [LARGE SCALE GENOMIC DNA]</scope>
    <source>
        <strain evidence="5">46_26</strain>
    </source>
</reference>
<dbReference type="SUPFAM" id="SSF51735">
    <property type="entry name" value="NAD(P)-binding Rossmann-fold domains"/>
    <property type="match status" value="1"/>
</dbReference>
<evidence type="ECO:0000259" key="4">
    <source>
        <dbReference type="Pfam" id="PF08125"/>
    </source>
</evidence>
<dbReference type="PATRIC" id="fig|93930.3.peg.1666"/>
<feature type="domain" description="Mannitol dehydrogenase C-terminal" evidence="4">
    <location>
        <begin position="248"/>
        <end position="372"/>
    </location>
</feature>
<gene>
    <name evidence="5" type="ORF">XD57_0815</name>
</gene>
<dbReference type="Pfam" id="PF08125">
    <property type="entry name" value="Mannitol_dh_C"/>
    <property type="match status" value="1"/>
</dbReference>
<protein>
    <submittedName>
        <fullName evidence="5">Altronate oxidoreductase</fullName>
    </submittedName>
</protein>
<dbReference type="GO" id="GO:0008926">
    <property type="term" value="F:mannitol-1-phosphate 5-dehydrogenase activity"/>
    <property type="evidence" value="ECO:0007669"/>
    <property type="project" value="TreeGrafter"/>
</dbReference>
<dbReference type="InterPro" id="IPR013131">
    <property type="entry name" value="Mannitol_DH_N"/>
</dbReference>
<organism evidence="5 6">
    <name type="scientific">Thermotoga petrophila</name>
    <dbReference type="NCBI Taxonomy" id="93929"/>
    <lineage>
        <taxon>Bacteria</taxon>
        <taxon>Thermotogati</taxon>
        <taxon>Thermotogota</taxon>
        <taxon>Thermotogae</taxon>
        <taxon>Thermotogales</taxon>
        <taxon>Thermotogaceae</taxon>
        <taxon>Thermotoga</taxon>
    </lineage>
</organism>
<dbReference type="AlphaFoldDB" id="A0A101ER45"/>
<dbReference type="InterPro" id="IPR013118">
    <property type="entry name" value="Mannitol_DH_C"/>
</dbReference>
<name>A0A101ER45_9THEM</name>
<dbReference type="EMBL" id="LGFG01000054">
    <property type="protein sequence ID" value="KUK23089.1"/>
    <property type="molecule type" value="Genomic_DNA"/>
</dbReference>
<dbReference type="PANTHER" id="PTHR30524">
    <property type="entry name" value="MANNITOL-1-PHOSPHATE 5-DEHYDROGENASE"/>
    <property type="match status" value="1"/>
</dbReference>
<dbReference type="InterPro" id="IPR013328">
    <property type="entry name" value="6PGD_dom2"/>
</dbReference>
<accession>A0A101ER45</accession>
<sequence>MITILQFGEGNFLRAFFDWMVQKINEATGEKNEVFLVQPIPQGRVKEILEAGGKYHVLLRGYTNGEYKEIIDKVEVIRDGVNPFEDYEKLLEAGKLPELKVVVSNTTEAGIFYRKMEKAENYPSMLTQILYERYKAGLPPLYILPLELIENNGDELKRCIISYARDWGYPEGFFKYLNECKFYNTLVDRIVPGYPEDVATEIFERIGEKDPNLTSGEIFHLFVLQGDPSIFEVLPFERAGLNVILTDNLKFYRERKVRILNGSHTSMVPVGLLNGIEYVRDFVEHPKFGKWVKELIHEEIVPALAENEETHKYADDVLERFRNPALKHSFRTIALNSISKVNTRLRPTLEDYYRKFGKLPSRLIEAIAHMAELYTCEGGIKELPNGAFQLSDFDELKGKDLASIIESFLPNLEENLKREVLSSVEKIYKTWR</sequence>
<keyword evidence="2" id="KW-0520">NAD</keyword>
<dbReference type="Proteomes" id="UP000058636">
    <property type="component" value="Unassembled WGS sequence"/>
</dbReference>
<keyword evidence="1" id="KW-0560">Oxidoreductase</keyword>
<evidence type="ECO:0000256" key="2">
    <source>
        <dbReference type="ARBA" id="ARBA00023027"/>
    </source>
</evidence>
<dbReference type="GO" id="GO:0005829">
    <property type="term" value="C:cytosol"/>
    <property type="evidence" value="ECO:0007669"/>
    <property type="project" value="TreeGrafter"/>
</dbReference>
<feature type="domain" description="Mannitol dehydrogenase N-terminal" evidence="3">
    <location>
        <begin position="3"/>
        <end position="226"/>
    </location>
</feature>
<dbReference type="Gene3D" id="3.40.50.720">
    <property type="entry name" value="NAD(P)-binding Rossmann-like Domain"/>
    <property type="match status" value="1"/>
</dbReference>
<dbReference type="Pfam" id="PF01232">
    <property type="entry name" value="Mannitol_dh"/>
    <property type="match status" value="1"/>
</dbReference>
<evidence type="ECO:0000259" key="3">
    <source>
        <dbReference type="Pfam" id="PF01232"/>
    </source>
</evidence>
<evidence type="ECO:0000313" key="5">
    <source>
        <dbReference type="EMBL" id="KUK23089.1"/>
    </source>
</evidence>
<comment type="caution">
    <text evidence="5">The sequence shown here is derived from an EMBL/GenBank/DDBJ whole genome shotgun (WGS) entry which is preliminary data.</text>
</comment>